<dbReference type="Proteomes" id="UP000244005">
    <property type="component" value="Unassembled WGS sequence"/>
</dbReference>
<proteinExistence type="predicted"/>
<reference evidence="2" key="1">
    <citation type="journal article" date="2017" name="Cell">
        <title>Insights into land plant evolution garnered from the Marchantia polymorpha genome.</title>
        <authorList>
            <person name="Bowman J.L."/>
            <person name="Kohchi T."/>
            <person name="Yamato K.T."/>
            <person name="Jenkins J."/>
            <person name="Shu S."/>
            <person name="Ishizaki K."/>
            <person name="Yamaoka S."/>
            <person name="Nishihama R."/>
            <person name="Nakamura Y."/>
            <person name="Berger F."/>
            <person name="Adam C."/>
            <person name="Aki S.S."/>
            <person name="Althoff F."/>
            <person name="Araki T."/>
            <person name="Arteaga-Vazquez M.A."/>
            <person name="Balasubrmanian S."/>
            <person name="Barry K."/>
            <person name="Bauer D."/>
            <person name="Boehm C.R."/>
            <person name="Briginshaw L."/>
            <person name="Caballero-Perez J."/>
            <person name="Catarino B."/>
            <person name="Chen F."/>
            <person name="Chiyoda S."/>
            <person name="Chovatia M."/>
            <person name="Davies K.M."/>
            <person name="Delmans M."/>
            <person name="Demura T."/>
            <person name="Dierschke T."/>
            <person name="Dolan L."/>
            <person name="Dorantes-Acosta A.E."/>
            <person name="Eklund D.M."/>
            <person name="Florent S.N."/>
            <person name="Flores-Sandoval E."/>
            <person name="Fujiyama A."/>
            <person name="Fukuzawa H."/>
            <person name="Galik B."/>
            <person name="Grimanelli D."/>
            <person name="Grimwood J."/>
            <person name="Grossniklaus U."/>
            <person name="Hamada T."/>
            <person name="Haseloff J."/>
            <person name="Hetherington A.J."/>
            <person name="Higo A."/>
            <person name="Hirakawa Y."/>
            <person name="Hundley H.N."/>
            <person name="Ikeda Y."/>
            <person name="Inoue K."/>
            <person name="Inoue S.I."/>
            <person name="Ishida S."/>
            <person name="Jia Q."/>
            <person name="Kakita M."/>
            <person name="Kanazawa T."/>
            <person name="Kawai Y."/>
            <person name="Kawashima T."/>
            <person name="Kennedy M."/>
            <person name="Kinose K."/>
            <person name="Kinoshita T."/>
            <person name="Kohara Y."/>
            <person name="Koide E."/>
            <person name="Komatsu K."/>
            <person name="Kopischke S."/>
            <person name="Kubo M."/>
            <person name="Kyozuka J."/>
            <person name="Lagercrantz U."/>
            <person name="Lin S.S."/>
            <person name="Lindquist E."/>
            <person name="Lipzen A.M."/>
            <person name="Lu C.W."/>
            <person name="De Luna E."/>
            <person name="Martienssen R.A."/>
            <person name="Minamino N."/>
            <person name="Mizutani M."/>
            <person name="Mizutani M."/>
            <person name="Mochizuki N."/>
            <person name="Monte I."/>
            <person name="Mosher R."/>
            <person name="Nagasaki H."/>
            <person name="Nakagami H."/>
            <person name="Naramoto S."/>
            <person name="Nishitani K."/>
            <person name="Ohtani M."/>
            <person name="Okamoto T."/>
            <person name="Okumura M."/>
            <person name="Phillips J."/>
            <person name="Pollak B."/>
            <person name="Reinders A."/>
            <person name="Rovekamp M."/>
            <person name="Sano R."/>
            <person name="Sawa S."/>
            <person name="Schmid M.W."/>
            <person name="Shirakawa M."/>
            <person name="Solano R."/>
            <person name="Spunde A."/>
            <person name="Suetsugu N."/>
            <person name="Sugano S."/>
            <person name="Sugiyama A."/>
            <person name="Sun R."/>
            <person name="Suzuki Y."/>
            <person name="Takenaka M."/>
            <person name="Takezawa D."/>
            <person name="Tomogane H."/>
            <person name="Tsuzuki M."/>
            <person name="Ueda T."/>
            <person name="Umeda M."/>
            <person name="Ward J.M."/>
            <person name="Watanabe Y."/>
            <person name="Yazaki K."/>
            <person name="Yokoyama R."/>
            <person name="Yoshitake Y."/>
            <person name="Yotsui I."/>
            <person name="Zachgo S."/>
            <person name="Schmutz J."/>
        </authorList>
    </citation>
    <scope>NUCLEOTIDE SEQUENCE [LARGE SCALE GENOMIC DNA]</scope>
    <source>
        <strain evidence="2">Tak-1</strain>
    </source>
</reference>
<evidence type="ECO:0000313" key="2">
    <source>
        <dbReference type="Proteomes" id="UP000244005"/>
    </source>
</evidence>
<gene>
    <name evidence="1" type="ORF">MARPO_0001s0521</name>
</gene>
<organism evidence="1 2">
    <name type="scientific">Marchantia polymorpha</name>
    <name type="common">Common liverwort</name>
    <name type="synonym">Marchantia aquatica</name>
    <dbReference type="NCBI Taxonomy" id="3197"/>
    <lineage>
        <taxon>Eukaryota</taxon>
        <taxon>Viridiplantae</taxon>
        <taxon>Streptophyta</taxon>
        <taxon>Embryophyta</taxon>
        <taxon>Marchantiophyta</taxon>
        <taxon>Marchantiopsida</taxon>
        <taxon>Marchantiidae</taxon>
        <taxon>Marchantiales</taxon>
        <taxon>Marchantiaceae</taxon>
        <taxon>Marchantia</taxon>
    </lineage>
</organism>
<sequence>MTDDDIPPAAPCSGSRAVCPTVAGPSRPDAAPGRAGCPMCCGWPVARAKSGALPFSAQTNAHGGTERSSRWAWHLGKEVPTHSDGMLGSWITAFRSASKNLGRGAVRGGVVQKSDLLGPRLWPFVELIVGDMLGRNS</sequence>
<dbReference type="EMBL" id="KZ772673">
    <property type="protein sequence ID" value="PTQ50606.1"/>
    <property type="molecule type" value="Genomic_DNA"/>
</dbReference>
<accession>A0A2R6XWX6</accession>
<name>A0A2R6XWX6_MARPO</name>
<evidence type="ECO:0000313" key="1">
    <source>
        <dbReference type="EMBL" id="PTQ50606.1"/>
    </source>
</evidence>
<keyword evidence="2" id="KW-1185">Reference proteome</keyword>
<dbReference type="Gramene" id="Mp1g21850.1">
    <property type="protein sequence ID" value="Mp1g21850.1.cds1"/>
    <property type="gene ID" value="Mp1g21850"/>
</dbReference>
<protein>
    <submittedName>
        <fullName evidence="1">Uncharacterized protein</fullName>
    </submittedName>
</protein>
<dbReference type="AlphaFoldDB" id="A0A2R6XWX6"/>